<feature type="domain" description="Peptidase M3A/M3B catalytic" evidence="8">
    <location>
        <begin position="216"/>
        <end position="654"/>
    </location>
</feature>
<evidence type="ECO:0000313" key="9">
    <source>
        <dbReference type="EMBL" id="OGG94223.1"/>
    </source>
</evidence>
<keyword evidence="6 7" id="KW-0482">Metalloprotease</keyword>
<dbReference type="InterPro" id="IPR001567">
    <property type="entry name" value="Pept_M3A_M3B_dom"/>
</dbReference>
<dbReference type="PANTHER" id="PTHR11804">
    <property type="entry name" value="PROTEASE M3 THIMET OLIGOPEPTIDASE-RELATED"/>
    <property type="match status" value="1"/>
</dbReference>
<dbReference type="InterPro" id="IPR024077">
    <property type="entry name" value="Neurolysin/TOP_dom2"/>
</dbReference>
<evidence type="ECO:0000256" key="1">
    <source>
        <dbReference type="ARBA" id="ARBA00006040"/>
    </source>
</evidence>
<evidence type="ECO:0000256" key="7">
    <source>
        <dbReference type="RuleBase" id="RU003435"/>
    </source>
</evidence>
<dbReference type="AlphaFoldDB" id="A0A1F6G7Z1"/>
<dbReference type="GO" id="GO:0046872">
    <property type="term" value="F:metal ion binding"/>
    <property type="evidence" value="ECO:0007669"/>
    <property type="project" value="UniProtKB-UniRule"/>
</dbReference>
<dbReference type="GO" id="GO:0004222">
    <property type="term" value="F:metalloendopeptidase activity"/>
    <property type="evidence" value="ECO:0007669"/>
    <property type="project" value="InterPro"/>
</dbReference>
<comment type="caution">
    <text evidence="9">The sequence shown here is derived from an EMBL/GenBank/DDBJ whole genome shotgun (WGS) entry which is preliminary data.</text>
</comment>
<keyword evidence="4 7" id="KW-0378">Hydrolase</keyword>
<dbReference type="Pfam" id="PF01432">
    <property type="entry name" value="Peptidase_M3"/>
    <property type="match status" value="1"/>
</dbReference>
<dbReference type="InterPro" id="IPR024080">
    <property type="entry name" value="Neurolysin/TOP_N"/>
</dbReference>
<organism evidence="9 10">
    <name type="scientific">Candidatus Kaiserbacteria bacterium RIFOXYD1_FULL_47_14</name>
    <dbReference type="NCBI Taxonomy" id="1798533"/>
    <lineage>
        <taxon>Bacteria</taxon>
        <taxon>Candidatus Kaiseribacteriota</taxon>
    </lineage>
</organism>
<evidence type="ECO:0000256" key="6">
    <source>
        <dbReference type="ARBA" id="ARBA00023049"/>
    </source>
</evidence>
<dbReference type="Gene3D" id="3.40.390.10">
    <property type="entry name" value="Collagenase (Catalytic Domain)"/>
    <property type="match status" value="1"/>
</dbReference>
<dbReference type="InterPro" id="IPR045090">
    <property type="entry name" value="Pept_M3A_M3B"/>
</dbReference>
<dbReference type="GO" id="GO:0006508">
    <property type="term" value="P:proteolysis"/>
    <property type="evidence" value="ECO:0007669"/>
    <property type="project" value="UniProtKB-KW"/>
</dbReference>
<accession>A0A1F6G7Z1</accession>
<dbReference type="EMBL" id="MFMU01000001">
    <property type="protein sequence ID" value="OGG94223.1"/>
    <property type="molecule type" value="Genomic_DNA"/>
</dbReference>
<dbReference type="PANTHER" id="PTHR11804:SF84">
    <property type="entry name" value="SACCHAROLYSIN"/>
    <property type="match status" value="1"/>
</dbReference>
<keyword evidence="5 7" id="KW-0862">Zinc</keyword>
<dbReference type="Gene3D" id="1.10.1370.10">
    <property type="entry name" value="Neurolysin, domain 3"/>
    <property type="match status" value="1"/>
</dbReference>
<evidence type="ECO:0000259" key="8">
    <source>
        <dbReference type="Pfam" id="PF01432"/>
    </source>
</evidence>
<dbReference type="SUPFAM" id="SSF55486">
    <property type="entry name" value="Metalloproteases ('zincins'), catalytic domain"/>
    <property type="match status" value="1"/>
</dbReference>
<comment type="cofactor">
    <cofactor evidence="7">
        <name>Zn(2+)</name>
        <dbReference type="ChEBI" id="CHEBI:29105"/>
    </cofactor>
    <text evidence="7">Binds 1 zinc ion.</text>
</comment>
<comment type="similarity">
    <text evidence="1 7">Belongs to the peptidase M3 family.</text>
</comment>
<sequence>MKRERYTKKDFDWVKWDAADFERIAADNIRRKKESYAALRAIPASERTFENTIYALEASDNQIADETNRIGLLKEVSSDPKVRTAAAKALESLQKKLVEIEFDPRMYAVIKEYAKKREKLQGAEKLLFRDMKRGYERMGFALPKEKFAKLKANIKMLGKLSLEFERNLNEYNDHILVTEAELDGLPQSYRANLAKVGEKYKVTLAYPDVFPYLAGAHTEERRRELLEKFVRRGGLKNVAILKKMFRLRAENARLLGYQTHADFQTELRMAKSAKNVRHFVNDLERRTKKRAALDLAMLKADKRCRTNNSKAVLGAHDIAYLFKQIRKEKFDIDSDVVKEYFPFEHVKQATLDTYQKLLGIVFKRRSDVKFWNSDVQLYDIYDASGDYLSSFILDLYPREGKYGHACAFELTYGRQNGNEYQAPLAAMLANFPKPNAKNPSLMSHGEVDTFFHEFGHIMHFTLTTARYKAQAGFSVAMDFVEAPSQMFENWVWNAEILTKLSKHYKTSRPMPKDLIKRIIDGRLFGEAWGVRSQLVLTELDLIIHTKGTKDPVALYAQLDKKLMGIAPPKRQLWIAGFGHIAHGYDAGYYSYLWSKVYADDMFTRFAKEGILNPKTGREYRRWILEKGSSMEEMDLVRGFLGREPNNKAFIKSIGA</sequence>
<protein>
    <recommendedName>
        <fullName evidence="8">Peptidase M3A/M3B catalytic domain-containing protein</fullName>
    </recommendedName>
</protein>
<evidence type="ECO:0000256" key="2">
    <source>
        <dbReference type="ARBA" id="ARBA00022670"/>
    </source>
</evidence>
<dbReference type="Proteomes" id="UP000176867">
    <property type="component" value="Unassembled WGS sequence"/>
</dbReference>
<evidence type="ECO:0000256" key="3">
    <source>
        <dbReference type="ARBA" id="ARBA00022723"/>
    </source>
</evidence>
<dbReference type="CDD" id="cd06455">
    <property type="entry name" value="M3A_TOP"/>
    <property type="match status" value="1"/>
</dbReference>
<evidence type="ECO:0000256" key="5">
    <source>
        <dbReference type="ARBA" id="ARBA00022833"/>
    </source>
</evidence>
<keyword evidence="3 7" id="KW-0479">Metal-binding</keyword>
<dbReference type="GO" id="GO:0006518">
    <property type="term" value="P:peptide metabolic process"/>
    <property type="evidence" value="ECO:0007669"/>
    <property type="project" value="TreeGrafter"/>
</dbReference>
<reference evidence="9 10" key="1">
    <citation type="journal article" date="2016" name="Nat. Commun.">
        <title>Thousands of microbial genomes shed light on interconnected biogeochemical processes in an aquifer system.</title>
        <authorList>
            <person name="Anantharaman K."/>
            <person name="Brown C.T."/>
            <person name="Hug L.A."/>
            <person name="Sharon I."/>
            <person name="Castelle C.J."/>
            <person name="Probst A.J."/>
            <person name="Thomas B.C."/>
            <person name="Singh A."/>
            <person name="Wilkins M.J."/>
            <person name="Karaoz U."/>
            <person name="Brodie E.L."/>
            <person name="Williams K.H."/>
            <person name="Hubbard S.S."/>
            <person name="Banfield J.F."/>
        </authorList>
    </citation>
    <scope>NUCLEOTIDE SEQUENCE [LARGE SCALE GENOMIC DNA]</scope>
</reference>
<proteinExistence type="inferred from homology"/>
<evidence type="ECO:0000256" key="4">
    <source>
        <dbReference type="ARBA" id="ARBA00022801"/>
    </source>
</evidence>
<name>A0A1F6G7Z1_9BACT</name>
<dbReference type="STRING" id="1798533.A2609_02870"/>
<evidence type="ECO:0000313" key="10">
    <source>
        <dbReference type="Proteomes" id="UP000176867"/>
    </source>
</evidence>
<gene>
    <name evidence="9" type="ORF">A2609_02870</name>
</gene>
<dbReference type="Gene3D" id="1.20.1050.40">
    <property type="entry name" value="Endopeptidase. Chain P, domain 1"/>
    <property type="match status" value="1"/>
</dbReference>
<keyword evidence="2 7" id="KW-0645">Protease</keyword>
<dbReference type="InterPro" id="IPR024079">
    <property type="entry name" value="MetalloPept_cat_dom_sf"/>
</dbReference>